<dbReference type="Proteomes" id="UP000030661">
    <property type="component" value="Unassembled WGS sequence"/>
</dbReference>
<keyword evidence="10" id="KW-0238">DNA-binding</keyword>
<dbReference type="Pfam" id="PF01149">
    <property type="entry name" value="Fapy_DNA_glyco"/>
    <property type="match status" value="1"/>
</dbReference>
<dbReference type="SMART" id="SM01232">
    <property type="entry name" value="H2TH"/>
    <property type="match status" value="1"/>
</dbReference>
<dbReference type="InterPro" id="IPR012319">
    <property type="entry name" value="FPG_cat"/>
</dbReference>
<keyword evidence="6" id="KW-0227">DNA damage</keyword>
<comment type="subunit">
    <text evidence="4">Monomer.</text>
</comment>
<dbReference type="SUPFAM" id="SSF81624">
    <property type="entry name" value="N-terminal domain of MutM-like DNA repair proteins"/>
    <property type="match status" value="1"/>
</dbReference>
<evidence type="ECO:0000256" key="3">
    <source>
        <dbReference type="ARBA" id="ARBA00009409"/>
    </source>
</evidence>
<dbReference type="Pfam" id="PF06827">
    <property type="entry name" value="zf-FPG_IleRS"/>
    <property type="match status" value="1"/>
</dbReference>
<organism evidence="19 20">
    <name type="scientific">Vecturithrix granuli</name>
    <dbReference type="NCBI Taxonomy" id="1499967"/>
    <lineage>
        <taxon>Bacteria</taxon>
        <taxon>Candidatus Moduliflexota</taxon>
        <taxon>Candidatus Vecturitrichia</taxon>
        <taxon>Candidatus Vecturitrichales</taxon>
        <taxon>Candidatus Vecturitrichaceae</taxon>
        <taxon>Candidatus Vecturithrix</taxon>
    </lineage>
</organism>
<reference evidence="19 20" key="1">
    <citation type="journal article" date="2015" name="PeerJ">
        <title>First genomic representation of candidate bacterial phylum KSB3 points to enhanced environmental sensing as a trigger of wastewater bulking.</title>
        <authorList>
            <person name="Sekiguchi Y."/>
            <person name="Ohashi A."/>
            <person name="Parks D.H."/>
            <person name="Yamauchi T."/>
            <person name="Tyson G.W."/>
            <person name="Hugenholtz P."/>
        </authorList>
    </citation>
    <scope>NUCLEOTIDE SEQUENCE [LARGE SCALE GENOMIC DNA]</scope>
</reference>
<dbReference type="Gene3D" id="3.20.190.10">
    <property type="entry name" value="MutM-like, N-terminal"/>
    <property type="match status" value="1"/>
</dbReference>
<evidence type="ECO:0000313" key="19">
    <source>
        <dbReference type="EMBL" id="GAK58979.1"/>
    </source>
</evidence>
<dbReference type="InterPro" id="IPR035937">
    <property type="entry name" value="FPG_N"/>
</dbReference>
<evidence type="ECO:0000256" key="6">
    <source>
        <dbReference type="ARBA" id="ARBA00022763"/>
    </source>
</evidence>
<evidence type="ECO:0000256" key="16">
    <source>
        <dbReference type="PROSITE-ProRule" id="PRU00391"/>
    </source>
</evidence>
<comment type="cofactor">
    <cofactor evidence="2">
        <name>Zn(2+)</name>
        <dbReference type="ChEBI" id="CHEBI:29105"/>
    </cofactor>
</comment>
<dbReference type="NCBIfam" id="TIGR00577">
    <property type="entry name" value="fpg"/>
    <property type="match status" value="1"/>
</dbReference>
<proteinExistence type="inferred from homology"/>
<comment type="similarity">
    <text evidence="3">Belongs to the FPG family.</text>
</comment>
<dbReference type="PANTHER" id="PTHR22993:SF9">
    <property type="entry name" value="FORMAMIDOPYRIMIDINE-DNA GLYCOSYLASE"/>
    <property type="match status" value="1"/>
</dbReference>
<comment type="catalytic activity">
    <reaction evidence="1">
        <text>Hydrolysis of DNA containing ring-opened 7-methylguanine residues, releasing 2,6-diamino-4-hydroxy-5-(N-methyl)formamidopyrimidine.</text>
        <dbReference type="EC" id="3.2.2.23"/>
    </reaction>
</comment>
<keyword evidence="13" id="KW-0511">Multifunctional enzyme</keyword>
<dbReference type="GO" id="GO:0034039">
    <property type="term" value="F:8-oxo-7,8-dihydroguanine DNA N-glycosylase activity"/>
    <property type="evidence" value="ECO:0007669"/>
    <property type="project" value="TreeGrafter"/>
</dbReference>
<keyword evidence="7 16" id="KW-0863">Zinc-finger</keyword>
<evidence type="ECO:0000259" key="17">
    <source>
        <dbReference type="PROSITE" id="PS51066"/>
    </source>
</evidence>
<dbReference type="AlphaFoldDB" id="A0A081C324"/>
<dbReference type="EMBL" id="DF820469">
    <property type="protein sequence ID" value="GAK58979.1"/>
    <property type="molecule type" value="Genomic_DNA"/>
</dbReference>
<evidence type="ECO:0000256" key="11">
    <source>
        <dbReference type="ARBA" id="ARBA00023204"/>
    </source>
</evidence>
<dbReference type="eggNOG" id="COG0266">
    <property type="taxonomic scope" value="Bacteria"/>
</dbReference>
<evidence type="ECO:0000256" key="10">
    <source>
        <dbReference type="ARBA" id="ARBA00023125"/>
    </source>
</evidence>
<feature type="domain" description="Formamidopyrimidine-DNA glycosylase catalytic" evidence="18">
    <location>
        <begin position="2"/>
        <end position="116"/>
    </location>
</feature>
<evidence type="ECO:0000256" key="7">
    <source>
        <dbReference type="ARBA" id="ARBA00022771"/>
    </source>
</evidence>
<name>A0A081C324_VECG1</name>
<evidence type="ECO:0000256" key="9">
    <source>
        <dbReference type="ARBA" id="ARBA00022833"/>
    </source>
</evidence>
<evidence type="ECO:0000256" key="15">
    <source>
        <dbReference type="ARBA" id="ARBA00044632"/>
    </source>
</evidence>
<keyword evidence="9" id="KW-0862">Zinc</keyword>
<dbReference type="HOGENOM" id="CLU_038423_1_2_0"/>
<dbReference type="PROSITE" id="PS51068">
    <property type="entry name" value="FPG_CAT"/>
    <property type="match status" value="1"/>
</dbReference>
<evidence type="ECO:0000259" key="18">
    <source>
        <dbReference type="PROSITE" id="PS51068"/>
    </source>
</evidence>
<evidence type="ECO:0000313" key="20">
    <source>
        <dbReference type="Proteomes" id="UP000030661"/>
    </source>
</evidence>
<keyword evidence="8" id="KW-0378">Hydrolase</keyword>
<dbReference type="GO" id="GO:0008270">
    <property type="term" value="F:zinc ion binding"/>
    <property type="evidence" value="ECO:0007669"/>
    <property type="project" value="UniProtKB-KW"/>
</dbReference>
<protein>
    <submittedName>
        <fullName evidence="19">Formamidopyrimidine-DNA glycosylase</fullName>
    </submittedName>
</protein>
<dbReference type="InterPro" id="IPR010663">
    <property type="entry name" value="Znf_FPG/IleRS"/>
</dbReference>
<evidence type="ECO:0000256" key="1">
    <source>
        <dbReference type="ARBA" id="ARBA00001668"/>
    </source>
</evidence>
<accession>A0A081C324</accession>
<dbReference type="SUPFAM" id="SSF46946">
    <property type="entry name" value="S13-like H2TH domain"/>
    <property type="match status" value="1"/>
</dbReference>
<dbReference type="InterPro" id="IPR000214">
    <property type="entry name" value="Znf_DNA_glyclase/AP_lyase"/>
</dbReference>
<evidence type="ECO:0000256" key="4">
    <source>
        <dbReference type="ARBA" id="ARBA00011245"/>
    </source>
</evidence>
<dbReference type="STRING" id="1499967.U27_05954"/>
<dbReference type="GO" id="GO:0006284">
    <property type="term" value="P:base-excision repair"/>
    <property type="evidence" value="ECO:0007669"/>
    <property type="project" value="InterPro"/>
</dbReference>
<keyword evidence="20" id="KW-1185">Reference proteome</keyword>
<dbReference type="FunFam" id="1.10.8.50:FF:000003">
    <property type="entry name" value="Formamidopyrimidine-DNA glycosylase"/>
    <property type="match status" value="1"/>
</dbReference>
<dbReference type="Pfam" id="PF06831">
    <property type="entry name" value="H2TH"/>
    <property type="match status" value="1"/>
</dbReference>
<keyword evidence="12" id="KW-0456">Lyase</keyword>
<dbReference type="Gene3D" id="1.10.8.50">
    <property type="match status" value="1"/>
</dbReference>
<dbReference type="SUPFAM" id="SSF57716">
    <property type="entry name" value="Glucocorticoid receptor-like (DNA-binding domain)"/>
    <property type="match status" value="1"/>
</dbReference>
<evidence type="ECO:0000256" key="13">
    <source>
        <dbReference type="ARBA" id="ARBA00023268"/>
    </source>
</evidence>
<feature type="domain" description="FPG-type" evidence="17">
    <location>
        <begin position="241"/>
        <end position="275"/>
    </location>
</feature>
<comment type="catalytic activity">
    <reaction evidence="15">
        <text>2'-deoxyribonucleotide-(2'-deoxyribose 5'-phosphate)-2'-deoxyribonucleotide-DNA = a 3'-end 2'-deoxyribonucleotide-(2,3-dehydro-2,3-deoxyribose 5'-phosphate)-DNA + a 5'-end 5'-phospho-2'-deoxyribonucleoside-DNA + H(+)</text>
        <dbReference type="Rhea" id="RHEA:66592"/>
        <dbReference type="Rhea" id="RHEA-COMP:13180"/>
        <dbReference type="Rhea" id="RHEA-COMP:16897"/>
        <dbReference type="Rhea" id="RHEA-COMP:17067"/>
        <dbReference type="ChEBI" id="CHEBI:15378"/>
        <dbReference type="ChEBI" id="CHEBI:136412"/>
        <dbReference type="ChEBI" id="CHEBI:157695"/>
        <dbReference type="ChEBI" id="CHEBI:167181"/>
        <dbReference type="EC" id="4.2.99.18"/>
    </reaction>
</comment>
<evidence type="ECO:0000256" key="2">
    <source>
        <dbReference type="ARBA" id="ARBA00001947"/>
    </source>
</evidence>
<sequence length="276" mass="31238">MPELPEVQTVVNDLQSAGLIGKTISGAQVFWPRTVAALTPEEFCRKISGQIVKTLWRRAKFIVFDFIDPLHLFIHLRMSGRLHLTSPDEPRQKHEHLILDFDDGRQLRFHDTRKFGRMYLVENPEQVIGALGPEPLDPAFTPVLLAERLQARQRLLKPLLLDQTFLAGLGNIYVDEALWEARLHPQRLSSSVSVAEAQALHQAIQNVLHRGLKNLGTTLGTGKANFYSVSRREGRNKDELHVFRRASLPCPRCQTIIARIVVGQRSTHICPACQTL</sequence>
<dbReference type="GO" id="GO:0140078">
    <property type="term" value="F:class I DNA-(apurinic or apyrimidinic site) endonuclease activity"/>
    <property type="evidence" value="ECO:0007669"/>
    <property type="project" value="UniProtKB-EC"/>
</dbReference>
<keyword evidence="11" id="KW-0234">DNA repair</keyword>
<evidence type="ECO:0000256" key="12">
    <source>
        <dbReference type="ARBA" id="ARBA00023239"/>
    </source>
</evidence>
<dbReference type="GO" id="GO:0003684">
    <property type="term" value="F:damaged DNA binding"/>
    <property type="evidence" value="ECO:0007669"/>
    <property type="project" value="InterPro"/>
</dbReference>
<dbReference type="InterPro" id="IPR020629">
    <property type="entry name" value="FPG_Glyclase"/>
</dbReference>
<keyword evidence="5" id="KW-0479">Metal-binding</keyword>
<evidence type="ECO:0000256" key="5">
    <source>
        <dbReference type="ARBA" id="ARBA00022723"/>
    </source>
</evidence>
<dbReference type="CDD" id="cd08966">
    <property type="entry name" value="EcFpg-like_N"/>
    <property type="match status" value="1"/>
</dbReference>
<keyword evidence="14" id="KW-0326">Glycosidase</keyword>
<dbReference type="NCBIfam" id="NF002211">
    <property type="entry name" value="PRK01103.1"/>
    <property type="match status" value="1"/>
</dbReference>
<evidence type="ECO:0000256" key="14">
    <source>
        <dbReference type="ARBA" id="ARBA00023295"/>
    </source>
</evidence>
<dbReference type="PANTHER" id="PTHR22993">
    <property type="entry name" value="FORMAMIDOPYRIMIDINE-DNA GLYCOSYLASE"/>
    <property type="match status" value="1"/>
</dbReference>
<dbReference type="InterPro" id="IPR015886">
    <property type="entry name" value="H2TH_FPG"/>
</dbReference>
<evidence type="ECO:0000256" key="8">
    <source>
        <dbReference type="ARBA" id="ARBA00022801"/>
    </source>
</evidence>
<gene>
    <name evidence="19" type="ORF">U27_05954</name>
</gene>
<dbReference type="PROSITE" id="PS51066">
    <property type="entry name" value="ZF_FPG_2"/>
    <property type="match status" value="1"/>
</dbReference>
<dbReference type="InterPro" id="IPR010979">
    <property type="entry name" value="Ribosomal_uS13-like_H2TH"/>
</dbReference>
<dbReference type="SMART" id="SM00898">
    <property type="entry name" value="Fapy_DNA_glyco"/>
    <property type="match status" value="1"/>
</dbReference>